<proteinExistence type="predicted"/>
<sequence>MKEIKAIIPPHRLPKIRSAMRNLKNFPGMTVTKVDGCGHGLKKVTDDLKQELTDYTPKILIQMLTPDDLVEGVLQIIVEVAHTGQQGDGLVWVTPIERMIRLSEKIIIEED</sequence>
<dbReference type="SMART" id="SM00938">
    <property type="entry name" value="P-II"/>
    <property type="match status" value="1"/>
</dbReference>
<dbReference type="Pfam" id="PF00543">
    <property type="entry name" value="P-II"/>
    <property type="match status" value="1"/>
</dbReference>
<dbReference type="HOGENOM" id="CLU_082268_0_1_4"/>
<organism evidence="1 2">
    <name type="scientific">Candidatus Methylopumilus planktonicus</name>
    <dbReference type="NCBI Taxonomy" id="1581557"/>
    <lineage>
        <taxon>Bacteria</taxon>
        <taxon>Pseudomonadati</taxon>
        <taxon>Pseudomonadota</taxon>
        <taxon>Betaproteobacteria</taxon>
        <taxon>Nitrosomonadales</taxon>
        <taxon>Methylophilaceae</taxon>
        <taxon>Candidatus Methylopumilus</taxon>
    </lineage>
</organism>
<dbReference type="KEGG" id="mbat:BN1208_1367"/>
<dbReference type="STRING" id="1581557.BN1208_1367"/>
<dbReference type="SUPFAM" id="SSF54913">
    <property type="entry name" value="GlnB-like"/>
    <property type="match status" value="1"/>
</dbReference>
<dbReference type="InterPro" id="IPR015867">
    <property type="entry name" value="N-reg_PII/ATP_PRibTrfase_C"/>
</dbReference>
<dbReference type="InterPro" id="IPR002187">
    <property type="entry name" value="N-reg_PII"/>
</dbReference>
<dbReference type="GO" id="GO:0005524">
    <property type="term" value="F:ATP binding"/>
    <property type="evidence" value="ECO:0007669"/>
    <property type="project" value="TreeGrafter"/>
</dbReference>
<dbReference type="RefSeq" id="WP_046489056.1">
    <property type="nucleotide sequence ID" value="NZ_LN827929.1"/>
</dbReference>
<dbReference type="GO" id="GO:0030234">
    <property type="term" value="F:enzyme regulator activity"/>
    <property type="evidence" value="ECO:0007669"/>
    <property type="project" value="InterPro"/>
</dbReference>
<dbReference type="PANTHER" id="PTHR30115">
    <property type="entry name" value="NITROGEN REGULATORY PROTEIN P-II"/>
    <property type="match status" value="1"/>
</dbReference>
<dbReference type="PANTHER" id="PTHR30115:SF11">
    <property type="entry name" value="NITROGEN REGULATORY PROTEIN P-II HOMOLOG"/>
    <property type="match status" value="1"/>
</dbReference>
<keyword evidence="2" id="KW-1185">Reference proteome</keyword>
<accession>A0A0D6EX70</accession>
<dbReference type="GO" id="GO:0005829">
    <property type="term" value="C:cytosol"/>
    <property type="evidence" value="ECO:0007669"/>
    <property type="project" value="TreeGrafter"/>
</dbReference>
<dbReference type="OrthoDB" id="6386089at2"/>
<evidence type="ECO:0000313" key="2">
    <source>
        <dbReference type="Proteomes" id="UP000064007"/>
    </source>
</evidence>
<dbReference type="EMBL" id="LN827929">
    <property type="protein sequence ID" value="CEZ20247.1"/>
    <property type="molecule type" value="Genomic_DNA"/>
</dbReference>
<name>A0A0D6EX70_9PROT</name>
<dbReference type="InterPro" id="IPR011322">
    <property type="entry name" value="N-reg_PII-like_a/b"/>
</dbReference>
<protein>
    <submittedName>
        <fullName evidence="1">Nitrogen regulatory protein P-II</fullName>
    </submittedName>
</protein>
<dbReference type="PRINTS" id="PR00340">
    <property type="entry name" value="PIIGLNB"/>
</dbReference>
<gene>
    <name evidence="1" type="ORF">BN1208_1367</name>
</gene>
<dbReference type="PROSITE" id="PS51343">
    <property type="entry name" value="PII_GLNB_DOM"/>
    <property type="match status" value="1"/>
</dbReference>
<dbReference type="AlphaFoldDB" id="A0A0D6EX70"/>
<dbReference type="GO" id="GO:0006808">
    <property type="term" value="P:regulation of nitrogen utilization"/>
    <property type="evidence" value="ECO:0007669"/>
    <property type="project" value="InterPro"/>
</dbReference>
<dbReference type="Proteomes" id="UP000064007">
    <property type="component" value="Chromosome 1"/>
</dbReference>
<evidence type="ECO:0000313" key="1">
    <source>
        <dbReference type="EMBL" id="CEZ20247.1"/>
    </source>
</evidence>
<reference evidence="2" key="1">
    <citation type="submission" date="2014-12" db="EMBL/GenBank/DDBJ databases">
        <authorList>
            <person name="Salcher M.M."/>
        </authorList>
    </citation>
    <scope>NUCLEOTIDE SEQUENCE [LARGE SCALE GENOMIC DNA]</scope>
    <source>
        <strain evidence="2">MMS-10A-171</strain>
    </source>
</reference>
<dbReference type="Gene3D" id="3.30.70.120">
    <property type="match status" value="1"/>
</dbReference>